<dbReference type="GO" id="GO:0005739">
    <property type="term" value="C:mitochondrion"/>
    <property type="evidence" value="ECO:0007669"/>
    <property type="project" value="UniProtKB-SubCell"/>
</dbReference>
<dbReference type="GO" id="GO:0016020">
    <property type="term" value="C:membrane"/>
    <property type="evidence" value="ECO:0007669"/>
    <property type="project" value="UniProtKB-SubCell"/>
</dbReference>
<keyword evidence="9" id="KW-1185">Reference proteome</keyword>
<dbReference type="Proteomes" id="UP001386955">
    <property type="component" value="Unassembled WGS sequence"/>
</dbReference>
<dbReference type="InterPro" id="IPR024461">
    <property type="entry name" value="CCDC90-like"/>
</dbReference>
<evidence type="ECO:0000313" key="9">
    <source>
        <dbReference type="Proteomes" id="UP001386955"/>
    </source>
</evidence>
<dbReference type="PANTHER" id="PTHR14360">
    <property type="entry name" value="PROTEIN FMP32, MITOCHONDRIAL"/>
    <property type="match status" value="1"/>
</dbReference>
<evidence type="ECO:0000256" key="3">
    <source>
        <dbReference type="ARBA" id="ARBA00022692"/>
    </source>
</evidence>
<evidence type="ECO:0000256" key="5">
    <source>
        <dbReference type="ARBA" id="ARBA00023054"/>
    </source>
</evidence>
<keyword evidence="7" id="KW-0472">Membrane</keyword>
<keyword evidence="5" id="KW-0175">Coiled coil</keyword>
<comment type="caution">
    <text evidence="8">The sequence shown here is derived from an EMBL/GenBank/DDBJ whole genome shotgun (WGS) entry which is preliminary data.</text>
</comment>
<accession>A0AAN9RLJ9</accession>
<keyword evidence="6" id="KW-0496">Mitochondrion</keyword>
<evidence type="ECO:0000256" key="2">
    <source>
        <dbReference type="ARBA" id="ARBA00004370"/>
    </source>
</evidence>
<evidence type="ECO:0000256" key="7">
    <source>
        <dbReference type="ARBA" id="ARBA00023136"/>
    </source>
</evidence>
<comment type="subcellular location">
    <subcellularLocation>
        <location evidence="2">Membrane</location>
    </subcellularLocation>
    <subcellularLocation>
        <location evidence="1">Mitochondrion</location>
    </subcellularLocation>
</comment>
<keyword evidence="4" id="KW-1133">Transmembrane helix</keyword>
<protein>
    <submittedName>
        <fullName evidence="8">Uncharacterized protein</fullName>
    </submittedName>
</protein>
<keyword evidence="3" id="KW-0812">Transmembrane</keyword>
<gene>
    <name evidence="8" type="ORF">VNO78_34983</name>
</gene>
<evidence type="ECO:0000313" key="8">
    <source>
        <dbReference type="EMBL" id="KAK7376129.1"/>
    </source>
</evidence>
<dbReference type="EMBL" id="JAYMYS010000033">
    <property type="protein sequence ID" value="KAK7376129.1"/>
    <property type="molecule type" value="Genomic_DNA"/>
</dbReference>
<sequence>MTIKLGFLSVGLGYETETETGVANRRFWAFADTVRRLVWEGIPSNHAEAITKFLSVIEMMEEANLSNYKVEFESKQNHHFSLSQHEIEKLRSDVEKICTKNDINMRGMMKTIKYDVTKYCIGADVTKYCIGAVLSIAALGTAGRIVS</sequence>
<organism evidence="8 9">
    <name type="scientific">Psophocarpus tetragonolobus</name>
    <name type="common">Winged bean</name>
    <name type="synonym">Dolichos tetragonolobus</name>
    <dbReference type="NCBI Taxonomy" id="3891"/>
    <lineage>
        <taxon>Eukaryota</taxon>
        <taxon>Viridiplantae</taxon>
        <taxon>Streptophyta</taxon>
        <taxon>Embryophyta</taxon>
        <taxon>Tracheophyta</taxon>
        <taxon>Spermatophyta</taxon>
        <taxon>Magnoliopsida</taxon>
        <taxon>eudicotyledons</taxon>
        <taxon>Gunneridae</taxon>
        <taxon>Pentapetalae</taxon>
        <taxon>rosids</taxon>
        <taxon>fabids</taxon>
        <taxon>Fabales</taxon>
        <taxon>Fabaceae</taxon>
        <taxon>Papilionoideae</taxon>
        <taxon>50 kb inversion clade</taxon>
        <taxon>NPAAA clade</taxon>
        <taxon>indigoferoid/millettioid clade</taxon>
        <taxon>Phaseoleae</taxon>
        <taxon>Psophocarpus</taxon>
    </lineage>
</organism>
<dbReference type="PANTHER" id="PTHR14360:SF1">
    <property type="entry name" value="PROTEIN FMP32, MITOCHONDRIAL"/>
    <property type="match status" value="1"/>
</dbReference>
<proteinExistence type="predicted"/>
<evidence type="ECO:0000256" key="4">
    <source>
        <dbReference type="ARBA" id="ARBA00022989"/>
    </source>
</evidence>
<name>A0AAN9RLJ9_PSOTE</name>
<dbReference type="AlphaFoldDB" id="A0AAN9RLJ9"/>
<evidence type="ECO:0000256" key="6">
    <source>
        <dbReference type="ARBA" id="ARBA00023128"/>
    </source>
</evidence>
<reference evidence="8 9" key="1">
    <citation type="submission" date="2024-01" db="EMBL/GenBank/DDBJ databases">
        <title>The genomes of 5 underutilized Papilionoideae crops provide insights into root nodulation and disease resistanc.</title>
        <authorList>
            <person name="Jiang F."/>
        </authorList>
    </citation>
    <scope>NUCLEOTIDE SEQUENCE [LARGE SCALE GENOMIC DNA]</scope>
    <source>
        <strain evidence="8">DUOXIRENSHENG_FW03</strain>
        <tissue evidence="8">Leaves</tissue>
    </source>
</reference>
<evidence type="ECO:0000256" key="1">
    <source>
        <dbReference type="ARBA" id="ARBA00004173"/>
    </source>
</evidence>